<dbReference type="EMBL" id="SDOV01000005">
    <property type="protein sequence ID" value="KAH7640558.1"/>
    <property type="molecule type" value="Genomic_DNA"/>
</dbReference>
<dbReference type="Gene3D" id="3.40.50.720">
    <property type="entry name" value="NAD(P)-binding Rossmann-like Domain"/>
    <property type="match status" value="1"/>
</dbReference>
<keyword evidence="4" id="KW-0521">NADP</keyword>
<dbReference type="InterPro" id="IPR026055">
    <property type="entry name" value="FAR"/>
</dbReference>
<keyword evidence="4" id="KW-0472">Membrane</keyword>
<keyword evidence="4" id="KW-1133">Transmembrane helix</keyword>
<reference evidence="7" key="1">
    <citation type="submission" date="2020-06" db="EMBL/GenBank/DDBJ databases">
        <authorList>
            <person name="Ji K."/>
            <person name="Li J."/>
        </authorList>
    </citation>
    <scope>NUCLEOTIDE SEQUENCE</scope>
    <source>
        <strain evidence="7">JKM2019</strain>
        <tissue evidence="7">Whole body</tissue>
    </source>
</reference>
<dbReference type="PANTHER" id="PTHR11011">
    <property type="entry name" value="MALE STERILITY PROTEIN 2-RELATED"/>
    <property type="match status" value="1"/>
</dbReference>
<keyword evidence="3 4" id="KW-0443">Lipid metabolism</keyword>
<comment type="function">
    <text evidence="4">Catalyzes the reduction of fatty acyl-CoA to fatty alcohols.</text>
</comment>
<organism evidence="7">
    <name type="scientific">Dermatophagoides farinae</name>
    <name type="common">American house dust mite</name>
    <dbReference type="NCBI Taxonomy" id="6954"/>
    <lineage>
        <taxon>Eukaryota</taxon>
        <taxon>Metazoa</taxon>
        <taxon>Ecdysozoa</taxon>
        <taxon>Arthropoda</taxon>
        <taxon>Chelicerata</taxon>
        <taxon>Arachnida</taxon>
        <taxon>Acari</taxon>
        <taxon>Acariformes</taxon>
        <taxon>Sarcoptiformes</taxon>
        <taxon>Astigmata</taxon>
        <taxon>Psoroptidia</taxon>
        <taxon>Analgoidea</taxon>
        <taxon>Pyroglyphidae</taxon>
        <taxon>Dermatophagoidinae</taxon>
        <taxon>Dermatophagoides</taxon>
    </lineage>
</organism>
<dbReference type="InterPro" id="IPR033640">
    <property type="entry name" value="FAR_C"/>
</dbReference>
<dbReference type="InterPro" id="IPR013120">
    <property type="entry name" value="FAR_NAD-bd"/>
</dbReference>
<evidence type="ECO:0000259" key="6">
    <source>
        <dbReference type="Pfam" id="PF07993"/>
    </source>
</evidence>
<comment type="similarity">
    <text evidence="1 4">Belongs to the fatty acyl-CoA reductase family.</text>
</comment>
<comment type="catalytic activity">
    <reaction evidence="4">
        <text>a long-chain fatty acyl-CoA + 2 NADPH + 2 H(+) = a long-chain primary fatty alcohol + 2 NADP(+) + CoA</text>
        <dbReference type="Rhea" id="RHEA:52716"/>
        <dbReference type="ChEBI" id="CHEBI:15378"/>
        <dbReference type="ChEBI" id="CHEBI:57287"/>
        <dbReference type="ChEBI" id="CHEBI:57783"/>
        <dbReference type="ChEBI" id="CHEBI:58349"/>
        <dbReference type="ChEBI" id="CHEBI:77396"/>
        <dbReference type="ChEBI" id="CHEBI:83139"/>
        <dbReference type="EC" id="1.2.1.84"/>
    </reaction>
</comment>
<keyword evidence="2 4" id="KW-0444">Lipid biosynthesis</keyword>
<name>A0A9D4NYG2_DERFA</name>
<comment type="caution">
    <text evidence="7">The sequence shown here is derived from an EMBL/GenBank/DDBJ whole genome shotgun (WGS) entry which is preliminary data.</text>
</comment>
<dbReference type="Proteomes" id="UP000828236">
    <property type="component" value="Unassembled WGS sequence"/>
</dbReference>
<dbReference type="Pfam" id="PF07993">
    <property type="entry name" value="NAD_binding_4"/>
    <property type="match status" value="1"/>
</dbReference>
<feature type="domain" description="Fatty acyl-CoA reductase C-terminal" evidence="5">
    <location>
        <begin position="364"/>
        <end position="455"/>
    </location>
</feature>
<dbReference type="GO" id="GO:0102965">
    <property type="term" value="F:alcohol-forming long-chain fatty acyl-CoA reductase activity"/>
    <property type="evidence" value="ECO:0007669"/>
    <property type="project" value="UniProtKB-EC"/>
</dbReference>
<protein>
    <recommendedName>
        <fullName evidence="4">Fatty acyl-CoA reductase</fullName>
        <ecNumber evidence="4">1.2.1.84</ecNumber>
    </recommendedName>
</protein>
<dbReference type="EC" id="1.2.1.84" evidence="4"/>
<evidence type="ECO:0000256" key="2">
    <source>
        <dbReference type="ARBA" id="ARBA00022516"/>
    </source>
</evidence>
<dbReference type="GO" id="GO:0005777">
    <property type="term" value="C:peroxisome"/>
    <property type="evidence" value="ECO:0007669"/>
    <property type="project" value="TreeGrafter"/>
</dbReference>
<dbReference type="CDD" id="cd05236">
    <property type="entry name" value="FAR-N_SDR_e"/>
    <property type="match status" value="1"/>
</dbReference>
<proteinExistence type="inferred from homology"/>
<evidence type="ECO:0000259" key="5">
    <source>
        <dbReference type="Pfam" id="PF03015"/>
    </source>
</evidence>
<gene>
    <name evidence="7" type="ORF">HUG17_8027</name>
</gene>
<keyword evidence="4" id="KW-0812">Transmembrane</keyword>
<dbReference type="AlphaFoldDB" id="A0A9D4NYG2"/>
<dbReference type="CDD" id="cd09071">
    <property type="entry name" value="FAR_C"/>
    <property type="match status" value="1"/>
</dbReference>
<dbReference type="Pfam" id="PF03015">
    <property type="entry name" value="Sterile"/>
    <property type="match status" value="1"/>
</dbReference>
<accession>A0A9D4NYG2</accession>
<dbReference type="GO" id="GO:0080019">
    <property type="term" value="F:alcohol-forming very long-chain fatty acyl-CoA reductase activity"/>
    <property type="evidence" value="ECO:0007669"/>
    <property type="project" value="InterPro"/>
</dbReference>
<dbReference type="PANTHER" id="PTHR11011:SF45">
    <property type="entry name" value="FATTY ACYL-COA REDUCTASE CG8306-RELATED"/>
    <property type="match status" value="1"/>
</dbReference>
<evidence type="ECO:0000313" key="7">
    <source>
        <dbReference type="EMBL" id="KAH7640558.1"/>
    </source>
</evidence>
<dbReference type="InterPro" id="IPR036291">
    <property type="entry name" value="NAD(P)-bd_dom_sf"/>
</dbReference>
<dbReference type="GO" id="GO:0035336">
    <property type="term" value="P:long-chain fatty-acyl-CoA metabolic process"/>
    <property type="evidence" value="ECO:0007669"/>
    <property type="project" value="TreeGrafter"/>
</dbReference>
<feature type="transmembrane region" description="Helical" evidence="4">
    <location>
        <begin position="358"/>
        <end position="379"/>
    </location>
</feature>
<evidence type="ECO:0000256" key="1">
    <source>
        <dbReference type="ARBA" id="ARBA00005928"/>
    </source>
</evidence>
<dbReference type="SUPFAM" id="SSF51735">
    <property type="entry name" value="NAD(P)-binding Rossmann-fold domains"/>
    <property type="match status" value="1"/>
</dbReference>
<feature type="domain" description="Thioester reductase (TE)" evidence="6">
    <location>
        <begin position="17"/>
        <end position="286"/>
    </location>
</feature>
<sequence length="521" mass="60592">MTKLSIKDFYNDKTLLLTGITGFVGKVLLEKLLREFSTSLKCIYVLIREKKSQTPEQRLAQLFFQSPIFEPHKDKIDLVHAINGDITAKGMALSENDRRKLIDEVNIVFHSAATVNFTGIFEKFIQQNIDGTNSMLQLCQKMIHLQSIVYVSTAYGNCHLREIKEKIYPVIQDENFDSYLEHLKQNYSNLNFKKGHHSLLGRPNPYTLSKSITEWMIQERYPSLPIIICRPSIVSNSFREPIPGWCDSLAGCAGAVILTSLGIARSFIFDVNCKADIIPVDMVVNSLIISAAYRASSLFTHDKQVIHVTLGQNQITWGEFFNMTINLSDTLPPMKLIRPIKLHGNKHQSFMDRINYKFSLIFSHYLFAYFFDFICILIGQKPFMIKLIKRLNNSSHVLKPFSCSEWNFRYQNLNFITKHMDKNERDVFCTDINIIDWPLYFYNFILGCRRYILKDPDSTLKMAINRQHRIKYILITMKIIVTLFCYWLIRSPLHLVDIFYSYIVDLSVCIGIVLYFLNFYG</sequence>
<reference evidence="7" key="2">
    <citation type="journal article" date="2021" name="World Allergy Organ. J.">
        <title>Chromosome-level assembly of Dermatophagoides farinae genome and transcriptome reveals two novel allergens Der f 37 and Der f 39.</title>
        <authorList>
            <person name="Chen J."/>
            <person name="Cai Z."/>
            <person name="Fan D."/>
            <person name="Hu J."/>
            <person name="Hou Y."/>
            <person name="He Y."/>
            <person name="Zhang Z."/>
            <person name="Zhao Z."/>
            <person name="Gao P."/>
            <person name="Hu W."/>
            <person name="Sun J."/>
            <person name="Li J."/>
            <person name="Ji K."/>
        </authorList>
    </citation>
    <scope>NUCLEOTIDE SEQUENCE</scope>
    <source>
        <strain evidence="7">JKM2019</strain>
    </source>
</reference>
<feature type="transmembrane region" description="Helical" evidence="4">
    <location>
        <begin position="501"/>
        <end position="520"/>
    </location>
</feature>
<evidence type="ECO:0000256" key="4">
    <source>
        <dbReference type="RuleBase" id="RU363097"/>
    </source>
</evidence>
<evidence type="ECO:0000256" key="3">
    <source>
        <dbReference type="ARBA" id="ARBA00023098"/>
    </source>
</evidence>
<keyword evidence="4" id="KW-0560">Oxidoreductase</keyword>
<feature type="transmembrane region" description="Helical" evidence="4">
    <location>
        <begin position="470"/>
        <end position="489"/>
    </location>
</feature>